<evidence type="ECO:0000256" key="1">
    <source>
        <dbReference type="SAM" id="MobiDB-lite"/>
    </source>
</evidence>
<keyword evidence="2" id="KW-0812">Transmembrane</keyword>
<evidence type="ECO:0000313" key="3">
    <source>
        <dbReference type="EMBL" id="CAE7252711.1"/>
    </source>
</evidence>
<feature type="transmembrane region" description="Helical" evidence="2">
    <location>
        <begin position="416"/>
        <end position="437"/>
    </location>
</feature>
<evidence type="ECO:0000313" key="4">
    <source>
        <dbReference type="Proteomes" id="UP000604046"/>
    </source>
</evidence>
<sequence>MAAALRYGLAFILGCFAFWNLCKMPFYWETEPMTDVTFDPVECAKPDRLKQCSGLTTQYHLYRAFGITSKYKLQCAKDLFLIPHTAMGVSLEILFIFALCLGDRGLYEHSKIMLPMAAIFAIHIIPAAGGIPNSLTGAPVNQTLVAMILGAVALGAYAMASEYNKHDAEPGTKKRASKPLLAAWLAIGVLVNLAPVGEWGILASSYNSKAIPDVPHPKSGHDWYTSLNAPWLGRIAAMFSLFTVFMYSFDLYAEARGERWRSPFSRDGPALWQLMRRPYPDVEEKFYQRPERWLEATGEMFVLCIGVSWLCTAMFNPGIFRDNILRSIVGYNNLCVGFDSPPARYVAMPLLVIQAVLASRYAYLDTIRLKATRAYLTDCQFWLGYVANTVFAVWMSCFPMLLVITAEFDSWISTEIHLFLFMATLFIMWAMIAGNVLEAQELECATKIWFGMFTFHTLALPCVGVVDVLNFYPDLKPEEIPTIRFEHPHPPVPWPIVAYLDYGWFILLMLTVVFLPEAPPVETRLTVDINATHFGKMEDSEMDDSEDSDSGEFKLGAVCDD</sequence>
<name>A0A812LUE0_9DINO</name>
<reference evidence="3" key="1">
    <citation type="submission" date="2021-02" db="EMBL/GenBank/DDBJ databases">
        <authorList>
            <person name="Dougan E. K."/>
            <person name="Rhodes N."/>
            <person name="Thang M."/>
            <person name="Chan C."/>
        </authorList>
    </citation>
    <scope>NUCLEOTIDE SEQUENCE</scope>
</reference>
<dbReference type="Proteomes" id="UP000604046">
    <property type="component" value="Unassembled WGS sequence"/>
</dbReference>
<feature type="compositionally biased region" description="Acidic residues" evidence="1">
    <location>
        <begin position="540"/>
        <end position="550"/>
    </location>
</feature>
<organism evidence="3 4">
    <name type="scientific">Symbiodinium natans</name>
    <dbReference type="NCBI Taxonomy" id="878477"/>
    <lineage>
        <taxon>Eukaryota</taxon>
        <taxon>Sar</taxon>
        <taxon>Alveolata</taxon>
        <taxon>Dinophyceae</taxon>
        <taxon>Suessiales</taxon>
        <taxon>Symbiodiniaceae</taxon>
        <taxon>Symbiodinium</taxon>
    </lineage>
</organism>
<gene>
    <name evidence="3" type="primary">Cbr1</name>
    <name evidence="3" type="ORF">SNAT2548_LOCUS12646</name>
</gene>
<feature type="transmembrane region" description="Helical" evidence="2">
    <location>
        <begin position="231"/>
        <end position="253"/>
    </location>
</feature>
<feature type="region of interest" description="Disordered" evidence="1">
    <location>
        <begin position="538"/>
        <end position="561"/>
    </location>
</feature>
<feature type="transmembrane region" description="Helical" evidence="2">
    <location>
        <begin position="79"/>
        <end position="100"/>
    </location>
</feature>
<feature type="transmembrane region" description="Helical" evidence="2">
    <location>
        <begin position="383"/>
        <end position="404"/>
    </location>
</feature>
<dbReference type="AlphaFoldDB" id="A0A812LUE0"/>
<evidence type="ECO:0000256" key="2">
    <source>
        <dbReference type="SAM" id="Phobius"/>
    </source>
</evidence>
<protein>
    <submittedName>
        <fullName evidence="3">Cbr1 protein</fullName>
    </submittedName>
</protein>
<comment type="caution">
    <text evidence="3">The sequence shown here is derived from an EMBL/GenBank/DDBJ whole genome shotgun (WGS) entry which is preliminary data.</text>
</comment>
<feature type="transmembrane region" description="Helical" evidence="2">
    <location>
        <begin position="143"/>
        <end position="160"/>
    </location>
</feature>
<feature type="transmembrane region" description="Helical" evidence="2">
    <location>
        <begin position="449"/>
        <end position="472"/>
    </location>
</feature>
<dbReference type="EMBL" id="CAJNDS010001225">
    <property type="protein sequence ID" value="CAE7252711.1"/>
    <property type="molecule type" value="Genomic_DNA"/>
</dbReference>
<feature type="transmembrane region" description="Helical" evidence="2">
    <location>
        <begin position="181"/>
        <end position="202"/>
    </location>
</feature>
<keyword evidence="2" id="KW-0472">Membrane</keyword>
<feature type="transmembrane region" description="Helical" evidence="2">
    <location>
        <begin position="7"/>
        <end position="28"/>
    </location>
</feature>
<feature type="transmembrane region" description="Helical" evidence="2">
    <location>
        <begin position="293"/>
        <end position="315"/>
    </location>
</feature>
<keyword evidence="2" id="KW-1133">Transmembrane helix</keyword>
<accession>A0A812LUE0</accession>
<keyword evidence="4" id="KW-1185">Reference proteome</keyword>
<feature type="transmembrane region" description="Helical" evidence="2">
    <location>
        <begin position="492"/>
        <end position="515"/>
    </location>
</feature>
<dbReference type="OrthoDB" id="415725at2759"/>
<feature type="transmembrane region" description="Helical" evidence="2">
    <location>
        <begin position="112"/>
        <end position="131"/>
    </location>
</feature>
<feature type="transmembrane region" description="Helical" evidence="2">
    <location>
        <begin position="343"/>
        <end position="363"/>
    </location>
</feature>
<proteinExistence type="predicted"/>